<protein>
    <submittedName>
        <fullName evidence="8">Pre-mRNA-splicing regulator WTAP</fullName>
    </submittedName>
</protein>
<evidence type="ECO:0000256" key="1">
    <source>
        <dbReference type="ARBA" id="ARBA00004123"/>
    </source>
</evidence>
<dbReference type="Pfam" id="PF17098">
    <property type="entry name" value="Wtap"/>
    <property type="match status" value="1"/>
</dbReference>
<feature type="region of interest" description="Disordered" evidence="7">
    <location>
        <begin position="283"/>
        <end position="361"/>
    </location>
</feature>
<comment type="similarity">
    <text evidence="2">Belongs to the fl(2)d family.</text>
</comment>
<proteinExistence type="inferred from homology"/>
<dbReference type="Proteomes" id="UP001174909">
    <property type="component" value="Unassembled WGS sequence"/>
</dbReference>
<comment type="caution">
    <text evidence="8">The sequence shown here is derived from an EMBL/GenBank/DDBJ whole genome shotgun (WGS) entry which is preliminary data.</text>
</comment>
<comment type="subcellular location">
    <subcellularLocation>
        <location evidence="1">Nucleus</location>
    </subcellularLocation>
</comment>
<keyword evidence="5" id="KW-0539">Nucleus</keyword>
<evidence type="ECO:0000256" key="5">
    <source>
        <dbReference type="ARBA" id="ARBA00023242"/>
    </source>
</evidence>
<keyword evidence="6" id="KW-0175">Coiled coil</keyword>
<evidence type="ECO:0000256" key="6">
    <source>
        <dbReference type="SAM" id="Coils"/>
    </source>
</evidence>
<dbReference type="GO" id="GO:0000381">
    <property type="term" value="P:regulation of alternative mRNA splicing, via spliceosome"/>
    <property type="evidence" value="ECO:0007669"/>
    <property type="project" value="InterPro"/>
</dbReference>
<dbReference type="GO" id="GO:0005634">
    <property type="term" value="C:nucleus"/>
    <property type="evidence" value="ECO:0007669"/>
    <property type="project" value="UniProtKB-SubCell"/>
</dbReference>
<dbReference type="GO" id="GO:0016556">
    <property type="term" value="P:mRNA modification"/>
    <property type="evidence" value="ECO:0007669"/>
    <property type="project" value="InterPro"/>
</dbReference>
<keyword evidence="4" id="KW-0508">mRNA splicing</keyword>
<dbReference type="GO" id="GO:0006397">
    <property type="term" value="P:mRNA processing"/>
    <property type="evidence" value="ECO:0007669"/>
    <property type="project" value="UniProtKB-KW"/>
</dbReference>
<evidence type="ECO:0000313" key="8">
    <source>
        <dbReference type="EMBL" id="CAI8046295.1"/>
    </source>
</evidence>
<keyword evidence="3" id="KW-0507">mRNA processing</keyword>
<feature type="coiled-coil region" evidence="6">
    <location>
        <begin position="101"/>
        <end position="135"/>
    </location>
</feature>
<evidence type="ECO:0000256" key="3">
    <source>
        <dbReference type="ARBA" id="ARBA00022664"/>
    </source>
</evidence>
<feature type="compositionally biased region" description="Low complexity" evidence="7">
    <location>
        <begin position="299"/>
        <end position="308"/>
    </location>
</feature>
<dbReference type="PANTHER" id="PTHR15217:SF0">
    <property type="entry name" value="PRE-MRNA-SPLICING REGULATOR WTAP"/>
    <property type="match status" value="1"/>
</dbReference>
<dbReference type="AlphaFoldDB" id="A0AA35TDG7"/>
<evidence type="ECO:0000256" key="7">
    <source>
        <dbReference type="SAM" id="MobiDB-lite"/>
    </source>
</evidence>
<keyword evidence="9" id="KW-1185">Reference proteome</keyword>
<dbReference type="EMBL" id="CASHTH010003552">
    <property type="protein sequence ID" value="CAI8046295.1"/>
    <property type="molecule type" value="Genomic_DNA"/>
</dbReference>
<evidence type="ECO:0000256" key="2">
    <source>
        <dbReference type="ARBA" id="ARBA00010313"/>
    </source>
</evidence>
<dbReference type="InterPro" id="IPR033757">
    <property type="entry name" value="WTAP"/>
</dbReference>
<organism evidence="8 9">
    <name type="scientific">Geodia barretti</name>
    <name type="common">Barrett's horny sponge</name>
    <dbReference type="NCBI Taxonomy" id="519541"/>
    <lineage>
        <taxon>Eukaryota</taxon>
        <taxon>Metazoa</taxon>
        <taxon>Porifera</taxon>
        <taxon>Demospongiae</taxon>
        <taxon>Heteroscleromorpha</taxon>
        <taxon>Tetractinellida</taxon>
        <taxon>Astrophorina</taxon>
        <taxon>Geodiidae</taxon>
        <taxon>Geodia</taxon>
    </lineage>
</organism>
<reference evidence="8" key="1">
    <citation type="submission" date="2023-03" db="EMBL/GenBank/DDBJ databases">
        <authorList>
            <person name="Steffen K."/>
            <person name="Cardenas P."/>
        </authorList>
    </citation>
    <scope>NUCLEOTIDE SEQUENCE</scope>
</reference>
<gene>
    <name evidence="8" type="ORF">GBAR_LOCUS25587</name>
</gene>
<name>A0AA35TDG7_GEOBA</name>
<accession>A0AA35TDG7</accession>
<sequence length="361" mass="39912">MRTLLFEISFLQSCRIIREDKGHPGKRNGASLRMADKGKRRSRSPHEGGGGAAEKGKKRVKLSSAEIREMSRDKIISRWKEQDSYIDHLLSQLEAAGAEEVAKLKENETRLQLRVQEAQRRENVLNMRLATKQQETQEIMSQLHDLKQAQSSESSQLHSLMVDPAVNVMFSSMKKQLKEYKEKAGACSERPQCMEIHSRQVECSDLVVTGKKMMAKCRSLIQENAELGKQISQGRVAQLEAEIALQKKCNQEIKTAQDELNEFVIQLDEEVDSMMSFVLSLQNKDSRDSAAPTTPTPVPIATTVTKATGNHGNSGSVSSKERTSSLSSTSRHNGPIETAHVVATATSASSGKSSVSRSSNS</sequence>
<evidence type="ECO:0000256" key="4">
    <source>
        <dbReference type="ARBA" id="ARBA00023187"/>
    </source>
</evidence>
<dbReference type="GO" id="GO:0008380">
    <property type="term" value="P:RNA splicing"/>
    <property type="evidence" value="ECO:0007669"/>
    <property type="project" value="UniProtKB-KW"/>
</dbReference>
<feature type="compositionally biased region" description="Low complexity" evidence="7">
    <location>
        <begin position="338"/>
        <end position="361"/>
    </location>
</feature>
<feature type="region of interest" description="Disordered" evidence="7">
    <location>
        <begin position="20"/>
        <end position="61"/>
    </location>
</feature>
<evidence type="ECO:0000313" key="9">
    <source>
        <dbReference type="Proteomes" id="UP001174909"/>
    </source>
</evidence>
<dbReference type="PANTHER" id="PTHR15217">
    <property type="entry name" value="WILMS' TUMOR 1-ASSOCIATING PROTEIN"/>
    <property type="match status" value="1"/>
</dbReference>